<dbReference type="Proteomes" id="UP001595891">
    <property type="component" value="Unassembled WGS sequence"/>
</dbReference>
<dbReference type="InterPro" id="IPR002888">
    <property type="entry name" value="2Fe-2S-bd"/>
</dbReference>
<evidence type="ECO:0000256" key="4">
    <source>
        <dbReference type="ARBA" id="ARBA00023004"/>
    </source>
</evidence>
<dbReference type="SUPFAM" id="SSF47741">
    <property type="entry name" value="CO dehydrogenase ISP C-domain like"/>
    <property type="match status" value="1"/>
</dbReference>
<accession>A0ABV9EA34</accession>
<dbReference type="Gene3D" id="1.10.150.120">
    <property type="entry name" value="[2Fe-2S]-binding domain"/>
    <property type="match status" value="1"/>
</dbReference>
<evidence type="ECO:0000259" key="6">
    <source>
        <dbReference type="PROSITE" id="PS51085"/>
    </source>
</evidence>
<dbReference type="Pfam" id="PF00111">
    <property type="entry name" value="Fer2"/>
    <property type="match status" value="1"/>
</dbReference>
<dbReference type="EMBL" id="JBHSFN010000002">
    <property type="protein sequence ID" value="MFC4585331.1"/>
    <property type="molecule type" value="Genomic_DNA"/>
</dbReference>
<evidence type="ECO:0000313" key="7">
    <source>
        <dbReference type="EMBL" id="MFC4585331.1"/>
    </source>
</evidence>
<sequence>MTRAFELTVNGEPVRVEADPDATLLHVLRNVLDLKGTRFGCGLGLCGACFVRMDGNVVPSCDVPMWSAAGRTVVTVEGLSAGGGLHRVQRALLDEQAAQCGFCISGIIMSAATLLDADPAPGERAVIEALDRNLCRCGVQRRVVRAIVNAGAAEETP</sequence>
<reference evidence="8" key="1">
    <citation type="journal article" date="2019" name="Int. J. Syst. Evol. Microbiol.">
        <title>The Global Catalogue of Microorganisms (GCM) 10K type strain sequencing project: providing services to taxonomists for standard genome sequencing and annotation.</title>
        <authorList>
            <consortium name="The Broad Institute Genomics Platform"/>
            <consortium name="The Broad Institute Genome Sequencing Center for Infectious Disease"/>
            <person name="Wu L."/>
            <person name="Ma J."/>
        </authorList>
    </citation>
    <scope>NUCLEOTIDE SEQUENCE [LARGE SCALE GENOMIC DNA]</scope>
    <source>
        <strain evidence="8">CCUG 49560</strain>
    </source>
</reference>
<keyword evidence="4" id="KW-0408">Iron</keyword>
<keyword evidence="8" id="KW-1185">Reference proteome</keyword>
<dbReference type="PANTHER" id="PTHR44379">
    <property type="entry name" value="OXIDOREDUCTASE WITH IRON-SULFUR SUBUNIT"/>
    <property type="match status" value="1"/>
</dbReference>
<dbReference type="InterPro" id="IPR001041">
    <property type="entry name" value="2Fe-2S_ferredoxin-type"/>
</dbReference>
<evidence type="ECO:0000256" key="2">
    <source>
        <dbReference type="ARBA" id="ARBA00022723"/>
    </source>
</evidence>
<protein>
    <submittedName>
        <fullName evidence="7">(2Fe-2S)-binding protein</fullName>
    </submittedName>
</protein>
<evidence type="ECO:0000256" key="3">
    <source>
        <dbReference type="ARBA" id="ARBA00023002"/>
    </source>
</evidence>
<dbReference type="InterPro" id="IPR051452">
    <property type="entry name" value="Diverse_Oxidoreductases"/>
</dbReference>
<name>A0ABV9EA34_9ACTN</name>
<dbReference type="CDD" id="cd00207">
    <property type="entry name" value="fer2"/>
    <property type="match status" value="1"/>
</dbReference>
<proteinExistence type="predicted"/>
<evidence type="ECO:0000256" key="5">
    <source>
        <dbReference type="ARBA" id="ARBA00023014"/>
    </source>
</evidence>
<keyword evidence="1" id="KW-0001">2Fe-2S</keyword>
<gene>
    <name evidence="7" type="ORF">ACFO8L_04585</name>
</gene>
<dbReference type="Gene3D" id="3.10.20.30">
    <property type="match status" value="1"/>
</dbReference>
<feature type="domain" description="2Fe-2S ferredoxin-type" evidence="6">
    <location>
        <begin position="3"/>
        <end position="79"/>
    </location>
</feature>
<dbReference type="SUPFAM" id="SSF54292">
    <property type="entry name" value="2Fe-2S ferredoxin-like"/>
    <property type="match status" value="1"/>
</dbReference>
<dbReference type="InterPro" id="IPR012675">
    <property type="entry name" value="Beta-grasp_dom_sf"/>
</dbReference>
<dbReference type="InterPro" id="IPR036010">
    <property type="entry name" value="2Fe-2S_ferredoxin-like_sf"/>
</dbReference>
<dbReference type="PROSITE" id="PS00197">
    <property type="entry name" value="2FE2S_FER_1"/>
    <property type="match status" value="1"/>
</dbReference>
<evidence type="ECO:0000256" key="1">
    <source>
        <dbReference type="ARBA" id="ARBA00022714"/>
    </source>
</evidence>
<keyword evidence="5" id="KW-0411">Iron-sulfur</keyword>
<dbReference type="InterPro" id="IPR036884">
    <property type="entry name" value="2Fe-2S-bd_dom_sf"/>
</dbReference>
<dbReference type="PANTHER" id="PTHR44379:SF6">
    <property type="entry name" value="BLR6046 PROTEIN"/>
    <property type="match status" value="1"/>
</dbReference>
<evidence type="ECO:0000313" key="8">
    <source>
        <dbReference type="Proteomes" id="UP001595891"/>
    </source>
</evidence>
<keyword evidence="2" id="KW-0479">Metal-binding</keyword>
<keyword evidence="3" id="KW-0560">Oxidoreductase</keyword>
<comment type="caution">
    <text evidence="7">The sequence shown here is derived from an EMBL/GenBank/DDBJ whole genome shotgun (WGS) entry which is preliminary data.</text>
</comment>
<dbReference type="InterPro" id="IPR006058">
    <property type="entry name" value="2Fe2S_fd_BS"/>
</dbReference>
<dbReference type="RefSeq" id="WP_262842618.1">
    <property type="nucleotide sequence ID" value="NZ_JANZYP010000012.1"/>
</dbReference>
<dbReference type="Pfam" id="PF01799">
    <property type="entry name" value="Fer2_2"/>
    <property type="match status" value="1"/>
</dbReference>
<dbReference type="PROSITE" id="PS51085">
    <property type="entry name" value="2FE2S_FER_2"/>
    <property type="match status" value="1"/>
</dbReference>
<organism evidence="7 8">
    <name type="scientific">Sphaerisporangium corydalis</name>
    <dbReference type="NCBI Taxonomy" id="1441875"/>
    <lineage>
        <taxon>Bacteria</taxon>
        <taxon>Bacillati</taxon>
        <taxon>Actinomycetota</taxon>
        <taxon>Actinomycetes</taxon>
        <taxon>Streptosporangiales</taxon>
        <taxon>Streptosporangiaceae</taxon>
        <taxon>Sphaerisporangium</taxon>
    </lineage>
</organism>